<sequence length="109" mass="12042">MTMPRMTIPTQRVLRALLEDAGVERYGLEIADLAGLATGTVHPILARLEGVGWLESRWEDIDPRAEGRAARRYYRLTADGIEAARDALARAYRPPSRRGFAPAPNPGQS</sequence>
<dbReference type="Proteomes" id="UP001597351">
    <property type="component" value="Unassembled WGS sequence"/>
</dbReference>
<name>A0ABW4TK98_9ACTN</name>
<evidence type="ECO:0000259" key="1">
    <source>
        <dbReference type="Pfam" id="PF03551"/>
    </source>
</evidence>
<dbReference type="Pfam" id="PF03551">
    <property type="entry name" value="PadR"/>
    <property type="match status" value="1"/>
</dbReference>
<comment type="caution">
    <text evidence="2">The sequence shown here is derived from an EMBL/GenBank/DDBJ whole genome shotgun (WGS) entry which is preliminary data.</text>
</comment>
<evidence type="ECO:0000313" key="3">
    <source>
        <dbReference type="Proteomes" id="UP001597351"/>
    </source>
</evidence>
<dbReference type="InterPro" id="IPR036390">
    <property type="entry name" value="WH_DNA-bd_sf"/>
</dbReference>
<dbReference type="SUPFAM" id="SSF46785">
    <property type="entry name" value="Winged helix' DNA-binding domain"/>
    <property type="match status" value="1"/>
</dbReference>
<dbReference type="Gene3D" id="1.10.10.10">
    <property type="entry name" value="Winged helix-like DNA-binding domain superfamily/Winged helix DNA-binding domain"/>
    <property type="match status" value="1"/>
</dbReference>
<feature type="domain" description="Transcription regulator PadR N-terminal" evidence="1">
    <location>
        <begin position="26"/>
        <end position="83"/>
    </location>
</feature>
<gene>
    <name evidence="2" type="ORF">ACFSDE_08065</name>
</gene>
<reference evidence="3" key="1">
    <citation type="journal article" date="2019" name="Int. J. Syst. Evol. Microbiol.">
        <title>The Global Catalogue of Microorganisms (GCM) 10K type strain sequencing project: providing services to taxonomists for standard genome sequencing and annotation.</title>
        <authorList>
            <consortium name="The Broad Institute Genomics Platform"/>
            <consortium name="The Broad Institute Genome Sequencing Center for Infectious Disease"/>
            <person name="Wu L."/>
            <person name="Ma J."/>
        </authorList>
    </citation>
    <scope>NUCLEOTIDE SEQUENCE [LARGE SCALE GENOMIC DNA]</scope>
    <source>
        <strain evidence="3">CGMCC 1.12477</strain>
    </source>
</reference>
<dbReference type="InterPro" id="IPR005149">
    <property type="entry name" value="Tscrpt_reg_PadR_N"/>
</dbReference>
<dbReference type="InterPro" id="IPR036388">
    <property type="entry name" value="WH-like_DNA-bd_sf"/>
</dbReference>
<protein>
    <submittedName>
        <fullName evidence="2">PadR family transcriptional regulator</fullName>
    </submittedName>
</protein>
<dbReference type="RefSeq" id="WP_343917180.1">
    <property type="nucleotide sequence ID" value="NZ_BAAAJT010000002.1"/>
</dbReference>
<dbReference type="EMBL" id="JBHUGD010000003">
    <property type="protein sequence ID" value="MFD1946743.1"/>
    <property type="molecule type" value="Genomic_DNA"/>
</dbReference>
<proteinExistence type="predicted"/>
<evidence type="ECO:0000313" key="2">
    <source>
        <dbReference type="EMBL" id="MFD1946743.1"/>
    </source>
</evidence>
<organism evidence="2 3">
    <name type="scientific">Nocardioides aestuarii</name>
    <dbReference type="NCBI Taxonomy" id="252231"/>
    <lineage>
        <taxon>Bacteria</taxon>
        <taxon>Bacillati</taxon>
        <taxon>Actinomycetota</taxon>
        <taxon>Actinomycetes</taxon>
        <taxon>Propionibacteriales</taxon>
        <taxon>Nocardioidaceae</taxon>
        <taxon>Nocardioides</taxon>
    </lineage>
</organism>
<accession>A0ABW4TK98</accession>
<keyword evidence="3" id="KW-1185">Reference proteome</keyword>